<gene>
    <name evidence="1" type="ORF">HF394_09290</name>
</gene>
<dbReference type="Proteomes" id="UP000509222">
    <property type="component" value="Chromosome"/>
</dbReference>
<organism evidence="1 2">
    <name type="scientific">Planococcus glaciei</name>
    <dbReference type="NCBI Taxonomy" id="459472"/>
    <lineage>
        <taxon>Bacteria</taxon>
        <taxon>Bacillati</taxon>
        <taxon>Bacillota</taxon>
        <taxon>Bacilli</taxon>
        <taxon>Bacillales</taxon>
        <taxon>Caryophanaceae</taxon>
        <taxon>Planococcus</taxon>
    </lineage>
</organism>
<evidence type="ECO:0000313" key="1">
    <source>
        <dbReference type="EMBL" id="QKX50762.1"/>
    </source>
</evidence>
<sequence>MNRYTIEEIKEQNSKSAKAIGFLFAAIAVSLVWGFLQDSLPAFLLAGVFSLIMFAETREYKKSYQIELEAAKLEDDQVS</sequence>
<keyword evidence="2" id="KW-1185">Reference proteome</keyword>
<reference evidence="2" key="2">
    <citation type="submission" date="2020-06" db="EMBL/GenBank/DDBJ databases">
        <title>Isolation of Planomicrobium glaciei.</title>
        <authorList>
            <person name="Malisova L."/>
            <person name="Safrankova R."/>
            <person name="Jakubu V."/>
            <person name="Spanelova P."/>
        </authorList>
    </citation>
    <scope>NUCLEOTIDE SEQUENCE [LARGE SCALE GENOMIC DNA]</scope>
    <source>
        <strain evidence="2">NRL-ATB46093</strain>
    </source>
</reference>
<dbReference type="OrthoDB" id="2453700at2"/>
<protein>
    <submittedName>
        <fullName evidence="1">Uncharacterized protein</fullName>
    </submittedName>
</protein>
<accession>A0A1G7Z1B9</accession>
<dbReference type="EMBL" id="CP051177">
    <property type="protein sequence ID" value="QKX50762.1"/>
    <property type="molecule type" value="Genomic_DNA"/>
</dbReference>
<dbReference type="RefSeq" id="WP_036807747.1">
    <property type="nucleotide sequence ID" value="NZ_CP051177.1"/>
</dbReference>
<proteinExistence type="predicted"/>
<evidence type="ECO:0000313" key="2">
    <source>
        <dbReference type="Proteomes" id="UP000509222"/>
    </source>
</evidence>
<reference evidence="1 2" key="1">
    <citation type="submission" date="2020-04" db="EMBL/GenBank/DDBJ databases">
        <authorList>
            <person name="Pajer P."/>
            <person name="Broz P."/>
        </authorList>
    </citation>
    <scope>NUCLEOTIDE SEQUENCE [LARGE SCALE GENOMIC DNA]</scope>
    <source>
        <strain evidence="2">NRL-ATB46093</strain>
    </source>
</reference>
<dbReference type="AlphaFoldDB" id="A0A1G7Z1B9"/>
<name>A0A1G7Z1B9_9BACL</name>